<accession>A0A5D0MHD0</accession>
<organism evidence="2 3">
    <name type="scientific">Candidatus Mcinerneyibacterium aminivorans</name>
    <dbReference type="NCBI Taxonomy" id="2703815"/>
    <lineage>
        <taxon>Bacteria</taxon>
        <taxon>Candidatus Macinerneyibacteriota</taxon>
        <taxon>Candidatus Mcinerneyibacteria</taxon>
        <taxon>Candidatus Mcinerneyibacteriales</taxon>
        <taxon>Candidatus Mcinerneyibacteriaceae</taxon>
        <taxon>Candidatus Mcinerneyibacterium</taxon>
    </lineage>
</organism>
<dbReference type="PROSITE" id="PS51154">
    <property type="entry name" value="MACRO"/>
    <property type="match status" value="1"/>
</dbReference>
<name>A0A5D0MHD0_9BACT</name>
<dbReference type="SUPFAM" id="SSF52949">
    <property type="entry name" value="Macro domain-like"/>
    <property type="match status" value="1"/>
</dbReference>
<dbReference type="InterPro" id="IPR043472">
    <property type="entry name" value="Macro_dom-like"/>
</dbReference>
<evidence type="ECO:0000259" key="1">
    <source>
        <dbReference type="PROSITE" id="PS51154"/>
    </source>
</evidence>
<keyword evidence="3" id="KW-1185">Reference proteome</keyword>
<dbReference type="SMART" id="SM00506">
    <property type="entry name" value="A1pp"/>
    <property type="match status" value="1"/>
</dbReference>
<dbReference type="Pfam" id="PF01661">
    <property type="entry name" value="Macro"/>
    <property type="match status" value="1"/>
</dbReference>
<comment type="caution">
    <text evidence="2">The sequence shown here is derived from an EMBL/GenBank/DDBJ whole genome shotgun (WGS) entry which is preliminary data.</text>
</comment>
<gene>
    <name evidence="2" type="ORF">FXF47_02665</name>
</gene>
<feature type="domain" description="Macro" evidence="1">
    <location>
        <begin position="1"/>
        <end position="170"/>
    </location>
</feature>
<dbReference type="EMBL" id="VSIX01000029">
    <property type="protein sequence ID" value="TYB31792.1"/>
    <property type="molecule type" value="Genomic_DNA"/>
</dbReference>
<dbReference type="InterPro" id="IPR002589">
    <property type="entry name" value="Macro_dom"/>
</dbReference>
<dbReference type="AlphaFoldDB" id="A0A5D0MHD0"/>
<evidence type="ECO:0000313" key="2">
    <source>
        <dbReference type="EMBL" id="TYB31792.1"/>
    </source>
</evidence>
<evidence type="ECO:0000313" key="3">
    <source>
        <dbReference type="Proteomes" id="UP000324143"/>
    </source>
</evidence>
<dbReference type="Gene3D" id="3.40.220.10">
    <property type="entry name" value="Leucine Aminopeptidase, subunit E, domain 1"/>
    <property type="match status" value="1"/>
</dbReference>
<dbReference type="PANTHER" id="PTHR11106">
    <property type="entry name" value="GANGLIOSIDE INDUCED DIFFERENTIATION ASSOCIATED PROTEIN 2-RELATED"/>
    <property type="match status" value="1"/>
</dbReference>
<sequence length="170" mass="18621">MIEQLELKKGDITNLDVDAIINPANTQLIMGGGVAGAIRKKGGEEIQKECHKKSPINIGEVVITSGGKLKADYVIHAVGPRKSTPNRKKLLTKAVKNSLKIADDYGIKSLAFPAISTGVFGYPLKEAAEVILSTIKNYLNFHNSSIEKVIVILYDNKTYKIFNNINKKIK</sequence>
<protein>
    <submittedName>
        <fullName evidence="2">Macro domain-containing protein</fullName>
    </submittedName>
</protein>
<proteinExistence type="predicted"/>
<reference evidence="2" key="1">
    <citation type="submission" date="2019-08" db="EMBL/GenBank/DDBJ databases">
        <title>Genomic characterization of a novel candidate phylum (ARYD3) from a high temperature, high salinity tertiary oil reservoir in north central Oklahoma, USA.</title>
        <authorList>
            <person name="Youssef N.H."/>
            <person name="Yadav A."/>
            <person name="Elshahed M.S."/>
        </authorList>
    </citation>
    <scope>NUCLEOTIDE SEQUENCE [LARGE SCALE GENOMIC DNA]</scope>
    <source>
        <strain evidence="2">ARYD3</strain>
    </source>
</reference>
<dbReference type="PANTHER" id="PTHR11106:SF111">
    <property type="entry name" value="MACRO DOMAIN-CONTAINING PROTEIN"/>
    <property type="match status" value="1"/>
</dbReference>
<dbReference type="Proteomes" id="UP000324143">
    <property type="component" value="Unassembled WGS sequence"/>
</dbReference>